<dbReference type="Proteomes" id="UP000631114">
    <property type="component" value="Unassembled WGS sequence"/>
</dbReference>
<keyword evidence="6" id="KW-0067">ATP-binding</keyword>
<keyword evidence="12" id="KW-1185">Reference proteome</keyword>
<feature type="region of interest" description="Disordered" evidence="9">
    <location>
        <begin position="1"/>
        <end position="22"/>
    </location>
</feature>
<dbReference type="GO" id="GO:0005874">
    <property type="term" value="C:microtubule"/>
    <property type="evidence" value="ECO:0007669"/>
    <property type="project" value="UniProtKB-KW"/>
</dbReference>
<evidence type="ECO:0000259" key="10">
    <source>
        <dbReference type="Pfam" id="PF04130"/>
    </source>
</evidence>
<comment type="subcellular location">
    <subcellularLocation>
        <location evidence="1">Cytoplasm</location>
        <location evidence="1">Cytoskeleton</location>
    </subcellularLocation>
</comment>
<dbReference type="GO" id="GO:0015937">
    <property type="term" value="P:coenzyme A biosynthetic process"/>
    <property type="evidence" value="ECO:0007669"/>
    <property type="project" value="UniProtKB-KW"/>
</dbReference>
<evidence type="ECO:0000256" key="5">
    <source>
        <dbReference type="ARBA" id="ARBA00022741"/>
    </source>
</evidence>
<comment type="similarity">
    <text evidence="2">Belongs to the TUBGCP family.</text>
</comment>
<evidence type="ECO:0000313" key="11">
    <source>
        <dbReference type="EMBL" id="KAF9589661.1"/>
    </source>
</evidence>
<dbReference type="AlphaFoldDB" id="A0A835LJJ5"/>
<dbReference type="GO" id="GO:0005634">
    <property type="term" value="C:nucleus"/>
    <property type="evidence" value="ECO:0007669"/>
    <property type="project" value="TreeGrafter"/>
</dbReference>
<dbReference type="GO" id="GO:0043015">
    <property type="term" value="F:gamma-tubulin binding"/>
    <property type="evidence" value="ECO:0007669"/>
    <property type="project" value="InterPro"/>
</dbReference>
<dbReference type="InterPro" id="IPR043129">
    <property type="entry name" value="ATPase_NBD"/>
</dbReference>
<organism evidence="11 12">
    <name type="scientific">Coptis chinensis</name>
    <dbReference type="NCBI Taxonomy" id="261450"/>
    <lineage>
        <taxon>Eukaryota</taxon>
        <taxon>Viridiplantae</taxon>
        <taxon>Streptophyta</taxon>
        <taxon>Embryophyta</taxon>
        <taxon>Tracheophyta</taxon>
        <taxon>Spermatophyta</taxon>
        <taxon>Magnoliopsida</taxon>
        <taxon>Ranunculales</taxon>
        <taxon>Ranunculaceae</taxon>
        <taxon>Coptidoideae</taxon>
        <taxon>Coptis</taxon>
    </lineage>
</organism>
<keyword evidence="7" id="KW-0173">Coenzyme A biosynthesis</keyword>
<evidence type="ECO:0000256" key="7">
    <source>
        <dbReference type="ARBA" id="ARBA00022993"/>
    </source>
</evidence>
<evidence type="ECO:0000256" key="9">
    <source>
        <dbReference type="SAM" id="MobiDB-lite"/>
    </source>
</evidence>
<dbReference type="Gene3D" id="1.20.120.1900">
    <property type="entry name" value="Gamma-tubulin complex, C-terminal domain"/>
    <property type="match status" value="1"/>
</dbReference>
<dbReference type="Pfam" id="PF03630">
    <property type="entry name" value="Fumble"/>
    <property type="match status" value="1"/>
</dbReference>
<dbReference type="Pfam" id="PF04130">
    <property type="entry name" value="GCP_C_terminal"/>
    <property type="match status" value="1"/>
</dbReference>
<evidence type="ECO:0000256" key="6">
    <source>
        <dbReference type="ARBA" id="ARBA00022840"/>
    </source>
</evidence>
<dbReference type="EMBL" id="JADFTS010000009">
    <property type="protein sequence ID" value="KAF9589661.1"/>
    <property type="molecule type" value="Genomic_DNA"/>
</dbReference>
<evidence type="ECO:0000256" key="4">
    <source>
        <dbReference type="ARBA" id="ARBA00022701"/>
    </source>
</evidence>
<evidence type="ECO:0000256" key="8">
    <source>
        <dbReference type="ARBA" id="ARBA00023212"/>
    </source>
</evidence>
<dbReference type="GO" id="GO:0004594">
    <property type="term" value="F:pantothenate kinase activity"/>
    <property type="evidence" value="ECO:0007669"/>
    <property type="project" value="TreeGrafter"/>
</dbReference>
<keyword evidence="5" id="KW-0547">Nucleotide-binding</keyword>
<dbReference type="Gene3D" id="3.30.420.40">
    <property type="match status" value="1"/>
</dbReference>
<feature type="domain" description="Gamma tubulin complex component C-terminal" evidence="10">
    <location>
        <begin position="161"/>
        <end position="205"/>
    </location>
</feature>
<dbReference type="PANTHER" id="PTHR12280:SF20">
    <property type="entry name" value="4'-PHOSPHOPANTETHEINE PHOSPHATASE"/>
    <property type="match status" value="1"/>
</dbReference>
<gene>
    <name evidence="11" type="ORF">IFM89_026795</name>
</gene>
<protein>
    <recommendedName>
        <fullName evidence="10">Gamma tubulin complex component C-terminal domain-containing protein</fullName>
    </recommendedName>
</protein>
<accession>A0A835LJJ5</accession>
<proteinExistence type="inferred from homology"/>
<reference evidence="11 12" key="1">
    <citation type="submission" date="2020-10" db="EMBL/GenBank/DDBJ databases">
        <title>The Coptis chinensis genome and diversification of protoberbering-type alkaloids.</title>
        <authorList>
            <person name="Wang B."/>
            <person name="Shu S."/>
            <person name="Song C."/>
            <person name="Liu Y."/>
        </authorList>
    </citation>
    <scope>NUCLEOTIDE SEQUENCE [LARGE SCALE GENOMIC DNA]</scope>
    <source>
        <strain evidence="11">HL-2020</strain>
        <tissue evidence="11">Leaf</tissue>
    </source>
</reference>
<dbReference type="SUPFAM" id="SSF53067">
    <property type="entry name" value="Actin-like ATPase domain"/>
    <property type="match status" value="1"/>
</dbReference>
<dbReference type="InterPro" id="IPR004567">
    <property type="entry name" value="Type_II_PanK"/>
</dbReference>
<keyword evidence="4" id="KW-0493">Microtubule</keyword>
<dbReference type="OrthoDB" id="2192946at2759"/>
<dbReference type="PANTHER" id="PTHR12280">
    <property type="entry name" value="PANTOTHENATE KINASE"/>
    <property type="match status" value="1"/>
</dbReference>
<dbReference type="GO" id="GO:0005829">
    <property type="term" value="C:cytosol"/>
    <property type="evidence" value="ECO:0007669"/>
    <property type="project" value="TreeGrafter"/>
</dbReference>
<dbReference type="InterPro" id="IPR042241">
    <property type="entry name" value="GCP_C_sf"/>
</dbReference>
<evidence type="ECO:0000256" key="1">
    <source>
        <dbReference type="ARBA" id="ARBA00004245"/>
    </source>
</evidence>
<dbReference type="GO" id="GO:0005524">
    <property type="term" value="F:ATP binding"/>
    <property type="evidence" value="ECO:0007669"/>
    <property type="project" value="UniProtKB-KW"/>
</dbReference>
<sequence>MISHARLSQVFKPPSSVKPSRTKMEMNQVICHEAFTHVEGQKKFIQIDQNDLFPYLLVNIGSGVSIIKVDGDENYERINGTNVGTREAFNEMQESLLELALRTIAAAADPCHKDLTCCVERSSLLKRLSTLKDLDVNRLVSDSNGLEELISVIGLETFSLFYKVLEPNWHVMHCKLQIAKSIDEVIRCHDFFLEKCLKECPLLLPSKFSRSVM</sequence>
<keyword evidence="3" id="KW-0963">Cytoplasm</keyword>
<evidence type="ECO:0000313" key="12">
    <source>
        <dbReference type="Proteomes" id="UP000631114"/>
    </source>
</evidence>
<name>A0A835LJJ5_9MAGN</name>
<keyword evidence="8" id="KW-0206">Cytoskeleton</keyword>
<dbReference type="InterPro" id="IPR040457">
    <property type="entry name" value="GCP_C"/>
</dbReference>
<evidence type="ECO:0000256" key="2">
    <source>
        <dbReference type="ARBA" id="ARBA00010337"/>
    </source>
</evidence>
<comment type="caution">
    <text evidence="11">The sequence shown here is derived from an EMBL/GenBank/DDBJ whole genome shotgun (WGS) entry which is preliminary data.</text>
</comment>
<evidence type="ECO:0000256" key="3">
    <source>
        <dbReference type="ARBA" id="ARBA00022490"/>
    </source>
</evidence>